<dbReference type="EMBL" id="HE796683">
    <property type="protein sequence ID" value="CCH02019.1"/>
    <property type="molecule type" value="Genomic_DNA"/>
</dbReference>
<organism evidence="2 3">
    <name type="scientific">Fibrella aestuarina BUZ 2</name>
    <dbReference type="NCBI Taxonomy" id="1166018"/>
    <lineage>
        <taxon>Bacteria</taxon>
        <taxon>Pseudomonadati</taxon>
        <taxon>Bacteroidota</taxon>
        <taxon>Cytophagia</taxon>
        <taxon>Cytophagales</taxon>
        <taxon>Spirosomataceae</taxon>
        <taxon>Fibrella</taxon>
    </lineage>
</organism>
<keyword evidence="1" id="KW-0812">Transmembrane</keyword>
<dbReference type="HOGENOM" id="CLU_2897525_0_0_10"/>
<accession>I0KD16</accession>
<protein>
    <submittedName>
        <fullName evidence="2">Uncharacterized protein</fullName>
    </submittedName>
</protein>
<dbReference type="Proteomes" id="UP000011058">
    <property type="component" value="Chromosome"/>
</dbReference>
<feature type="transmembrane region" description="Helical" evidence="1">
    <location>
        <begin position="12"/>
        <end position="34"/>
    </location>
</feature>
<sequence>MEQTPPKRFRMPSAWIGAIEVVNAVLLTLTGYTIGQHESWLAIGVALLYAAGKNIVERAEPL</sequence>
<dbReference type="KEGG" id="fae:FAES_4019"/>
<proteinExistence type="predicted"/>
<reference evidence="2 3" key="1">
    <citation type="journal article" date="2012" name="J. Bacteriol.">
        <title>Genome Sequence of Fibrella aestuarina BUZ 2T, a Filamentous Marine Bacterium.</title>
        <authorList>
            <person name="Filippini M."/>
            <person name="Qi W."/>
            <person name="Blom J."/>
            <person name="Goesmann A."/>
            <person name="Smits T.H."/>
            <person name="Bagheri H.C."/>
        </authorList>
    </citation>
    <scope>NUCLEOTIDE SEQUENCE [LARGE SCALE GENOMIC DNA]</scope>
    <source>
        <strain evidence="3">BUZ 2T</strain>
    </source>
</reference>
<evidence type="ECO:0000256" key="1">
    <source>
        <dbReference type="SAM" id="Phobius"/>
    </source>
</evidence>
<dbReference type="AlphaFoldDB" id="I0KD16"/>
<evidence type="ECO:0000313" key="3">
    <source>
        <dbReference type="Proteomes" id="UP000011058"/>
    </source>
</evidence>
<keyword evidence="3" id="KW-1185">Reference proteome</keyword>
<keyword evidence="1" id="KW-0472">Membrane</keyword>
<dbReference type="STRING" id="1166018.FAES_4019"/>
<name>I0KD16_9BACT</name>
<gene>
    <name evidence="2" type="ORF">FAES_4019</name>
</gene>
<keyword evidence="1" id="KW-1133">Transmembrane helix</keyword>
<evidence type="ECO:0000313" key="2">
    <source>
        <dbReference type="EMBL" id="CCH02019.1"/>
    </source>
</evidence>
<dbReference type="RefSeq" id="WP_015333118.1">
    <property type="nucleotide sequence ID" value="NC_020054.1"/>
</dbReference>